<dbReference type="EMBL" id="JAPWTK010000031">
    <property type="protein sequence ID" value="KAJ8956305.1"/>
    <property type="molecule type" value="Genomic_DNA"/>
</dbReference>
<feature type="region of interest" description="Disordered" evidence="1">
    <location>
        <begin position="102"/>
        <end position="126"/>
    </location>
</feature>
<protein>
    <recommendedName>
        <fullName evidence="5">Rhythmically expressed gene 5 protein</fullName>
    </recommendedName>
</protein>
<organism evidence="3 4">
    <name type="scientific">Aromia moschata</name>
    <dbReference type="NCBI Taxonomy" id="1265417"/>
    <lineage>
        <taxon>Eukaryota</taxon>
        <taxon>Metazoa</taxon>
        <taxon>Ecdysozoa</taxon>
        <taxon>Arthropoda</taxon>
        <taxon>Hexapoda</taxon>
        <taxon>Insecta</taxon>
        <taxon>Pterygota</taxon>
        <taxon>Neoptera</taxon>
        <taxon>Endopterygota</taxon>
        <taxon>Coleoptera</taxon>
        <taxon>Polyphaga</taxon>
        <taxon>Cucujiformia</taxon>
        <taxon>Chrysomeloidea</taxon>
        <taxon>Cerambycidae</taxon>
        <taxon>Cerambycinae</taxon>
        <taxon>Callichromatini</taxon>
        <taxon>Aromia</taxon>
    </lineage>
</organism>
<evidence type="ECO:0000256" key="1">
    <source>
        <dbReference type="SAM" id="MobiDB-lite"/>
    </source>
</evidence>
<reference evidence="3" key="1">
    <citation type="journal article" date="2023" name="Insect Mol. Biol.">
        <title>Genome sequencing provides insights into the evolution of gene families encoding plant cell wall-degrading enzymes in longhorned beetles.</title>
        <authorList>
            <person name="Shin N.R."/>
            <person name="Okamura Y."/>
            <person name="Kirsch R."/>
            <person name="Pauchet Y."/>
        </authorList>
    </citation>
    <scope>NUCLEOTIDE SEQUENCE</scope>
    <source>
        <strain evidence="3">AMC_N1</strain>
    </source>
</reference>
<keyword evidence="4" id="KW-1185">Reference proteome</keyword>
<keyword evidence="2" id="KW-0732">Signal</keyword>
<feature type="chain" id="PRO_5043653469" description="Rhythmically expressed gene 5 protein" evidence="2">
    <location>
        <begin position="19"/>
        <end position="350"/>
    </location>
</feature>
<name>A0AAV8YZU8_9CUCU</name>
<feature type="region of interest" description="Disordered" evidence="1">
    <location>
        <begin position="239"/>
        <end position="308"/>
    </location>
</feature>
<evidence type="ECO:0008006" key="5">
    <source>
        <dbReference type="Google" id="ProtNLM"/>
    </source>
</evidence>
<proteinExistence type="predicted"/>
<dbReference type="AlphaFoldDB" id="A0AAV8YZU8"/>
<comment type="caution">
    <text evidence="3">The sequence shown here is derived from an EMBL/GenBank/DDBJ whole genome shotgun (WGS) entry which is preliminary data.</text>
</comment>
<accession>A0AAV8YZU8</accession>
<evidence type="ECO:0000313" key="3">
    <source>
        <dbReference type="EMBL" id="KAJ8956305.1"/>
    </source>
</evidence>
<feature type="signal peptide" evidence="2">
    <location>
        <begin position="1"/>
        <end position="18"/>
    </location>
</feature>
<sequence>MIAVLVLCFCAILGGLDASAIPMWEYLSKQEKMSFLYSQFANQVDSFCETSTMMDCNKELLKYGLNTLKNMKDEVLDNTDPYQRGANHILWKTLLEGHPLSRTFPKPKGSSTTAKPNSYDDESFGDTPNDEFGYQSAASAKIDNVYRVPPPKGFVEALGKEEPQAYGNFVRVLPPKGFLAEMEKTTPKSESGYKMAPPTKYVEVVYSGNPEYIYPHNAGLFSGAFDGPVMDKDAMDKFQETPAPSSRRRTTTPSSSTDATTSGSKRRRIASSTSAPVSRRRNSNRPSYVKIRRRTTTTTTSLPETASIPLTGPMVIRVYPDGTPVDGQEPVVQDEDLRQHNMAHVSIPNL</sequence>
<feature type="compositionally biased region" description="Low complexity" evidence="1">
    <location>
        <begin position="241"/>
        <end position="263"/>
    </location>
</feature>
<evidence type="ECO:0000256" key="2">
    <source>
        <dbReference type="SAM" id="SignalP"/>
    </source>
</evidence>
<evidence type="ECO:0000313" key="4">
    <source>
        <dbReference type="Proteomes" id="UP001162162"/>
    </source>
</evidence>
<dbReference type="Proteomes" id="UP001162162">
    <property type="component" value="Unassembled WGS sequence"/>
</dbReference>
<gene>
    <name evidence="3" type="ORF">NQ318_015041</name>
</gene>